<keyword evidence="10" id="KW-1185">Reference proteome</keyword>
<dbReference type="GO" id="GO:0045719">
    <property type="term" value="P:negative regulation of glycogen biosynthetic process"/>
    <property type="evidence" value="ECO:0007669"/>
    <property type="project" value="TreeGrafter"/>
</dbReference>
<dbReference type="InterPro" id="IPR000719">
    <property type="entry name" value="Prot_kinase_dom"/>
</dbReference>
<sequence length="909" mass="101127">MRITRSSTRVQASNSYQEHDTFVISSNTPQKRKPEEADVTNIKTLNEKRARTQPKVLTKGQTLIPIPSSSSSKASLPLLPAVLTFSCAEAKNHLISVDRRFTELFSKMRCKPYEHLEQVHPFRIHQTPTSFFPSPEEVAKTDIQTLRSAGLSQRKAEYVLDLANRFADGRLTTEKLVNADEEELAKMLIEVRGIGRWTVDMFAIFSLRRPDILPVGDLGVQRGLLIWFLSLHSPRHNWGFTPQKTGASSSKKGTVKAVAAASDPDELPTLEKQPPISSSKIPDNLDDNGPTSDISSTLPTTMLQDGRDEIPSIPQGFPPSIKKTLYSSSADDESFKPIALPAGLTVDILKSRLDGKKKIKGAFLTPKEMEDLTERWRPYRSLVSPELMHPPLSPSDLSYSSPPFTEHSSPTESDTLQTPFLDHCDLGQELKTRICTHGDSDRGSFASGTGLSQLSQLFEPPSPVKTPPAANTDFSPYTSIDYGSPMSIMFEPASSKALDELEDLQSDPIPISLALSNPSNINANPLKTGKIRPSLQVHLNLDATLHSPLFPSGHRLNPHFVRHYQLEDELGSGGYGFVMTARHRLEDYEVAVKFIIKDKVPDHAWMEDETIGRLPTEVMLLSFIEHENIVKCLDLFEDHLYFYLIQELHGSPWPKFERNHRSSFPTSASSASLTPPTPALSPSVSTNSLPSSAGSSPALSHIHLRPSSPSQPIPWAIDPDPKKSASRPEFSRRPSHDLFECIEQSEHKRLSERQARYVFSQVVDAVHYLDSQGVTHRDIKDENLVIDQHLKVKLIDFGSAAVADPSEPRPYYSQFYGTTAYASPEILLKKKYQAPPAEIWTLGVLLSYLLTGTSPFPTLKDAINGRIVLADIPGTRLSRPAMSLMRRCLDPNPETRATIAEVKAHRWFA</sequence>
<evidence type="ECO:0000259" key="8">
    <source>
        <dbReference type="PROSITE" id="PS50011"/>
    </source>
</evidence>
<proteinExistence type="inferred from homology"/>
<dbReference type="GO" id="GO:0003684">
    <property type="term" value="F:damaged DNA binding"/>
    <property type="evidence" value="ECO:0007669"/>
    <property type="project" value="UniProtKB-ARBA"/>
</dbReference>
<keyword evidence="5" id="KW-0234">DNA repair</keyword>
<evidence type="ECO:0000256" key="4">
    <source>
        <dbReference type="ARBA" id="ARBA00022840"/>
    </source>
</evidence>
<dbReference type="PANTHER" id="PTHR24346">
    <property type="entry name" value="MAP/MICROTUBULE AFFINITY-REGULATING KINASE"/>
    <property type="match status" value="1"/>
</dbReference>
<dbReference type="GO" id="GO:0004674">
    <property type="term" value="F:protein serine/threonine kinase activity"/>
    <property type="evidence" value="ECO:0007669"/>
    <property type="project" value="TreeGrafter"/>
</dbReference>
<dbReference type="SUPFAM" id="SSF56112">
    <property type="entry name" value="Protein kinase-like (PK-like)"/>
    <property type="match status" value="2"/>
</dbReference>
<dbReference type="AlphaFoldDB" id="A0A9P7FVG8"/>
<dbReference type="SUPFAM" id="SSF48150">
    <property type="entry name" value="DNA-glycosylase"/>
    <property type="match status" value="1"/>
</dbReference>
<dbReference type="Gene3D" id="3.30.200.20">
    <property type="entry name" value="Phosphorylase Kinase, domain 1"/>
    <property type="match status" value="1"/>
</dbReference>
<dbReference type="PROSITE" id="PS00108">
    <property type="entry name" value="PROTEIN_KINASE_ST"/>
    <property type="match status" value="1"/>
</dbReference>
<evidence type="ECO:0000256" key="3">
    <source>
        <dbReference type="ARBA" id="ARBA00022763"/>
    </source>
</evidence>
<feature type="region of interest" description="Disordered" evidence="7">
    <location>
        <begin position="453"/>
        <end position="472"/>
    </location>
</feature>
<dbReference type="CDD" id="cd00056">
    <property type="entry name" value="ENDO3c"/>
    <property type="match status" value="1"/>
</dbReference>
<dbReference type="Gene3D" id="1.10.510.10">
    <property type="entry name" value="Transferase(Phosphotransferase) domain 1"/>
    <property type="match status" value="1"/>
</dbReference>
<dbReference type="GO" id="GO:0035556">
    <property type="term" value="P:intracellular signal transduction"/>
    <property type="evidence" value="ECO:0007669"/>
    <property type="project" value="TreeGrafter"/>
</dbReference>
<evidence type="ECO:0000256" key="6">
    <source>
        <dbReference type="PROSITE-ProRule" id="PRU10141"/>
    </source>
</evidence>
<dbReference type="InterPro" id="IPR017441">
    <property type="entry name" value="Protein_kinase_ATP_BS"/>
</dbReference>
<dbReference type="OrthoDB" id="10252171at2759"/>
<dbReference type="PANTHER" id="PTHR24346:SF72">
    <property type="entry name" value="CAMK PROTEIN KINASE"/>
    <property type="match status" value="1"/>
</dbReference>
<dbReference type="Pfam" id="PF00730">
    <property type="entry name" value="HhH-GPD"/>
    <property type="match status" value="1"/>
</dbReference>
<reference evidence="9" key="2">
    <citation type="submission" date="2021-10" db="EMBL/GenBank/DDBJ databases">
        <title>Phylogenomics reveals ancestral predisposition of the termite-cultivated fungus Termitomyces towards a domesticated lifestyle.</title>
        <authorList>
            <person name="Auxier B."/>
            <person name="Grum-Grzhimaylo A."/>
            <person name="Cardenas M.E."/>
            <person name="Lodge J.D."/>
            <person name="Laessoe T."/>
            <person name="Pedersen O."/>
            <person name="Smith M.E."/>
            <person name="Kuyper T.W."/>
            <person name="Franco-Molano E.A."/>
            <person name="Baroni T.J."/>
            <person name="Aanen D.K."/>
        </authorList>
    </citation>
    <scope>NUCLEOTIDE SEQUENCE</scope>
    <source>
        <strain evidence="9">D49</strain>
    </source>
</reference>
<dbReference type="GO" id="GO:0006285">
    <property type="term" value="P:base-excision repair, AP site formation"/>
    <property type="evidence" value="ECO:0007669"/>
    <property type="project" value="UniProtKB-ARBA"/>
</dbReference>
<dbReference type="Proteomes" id="UP000717328">
    <property type="component" value="Unassembled WGS sequence"/>
</dbReference>
<feature type="region of interest" description="Disordered" evidence="7">
    <location>
        <begin position="393"/>
        <end position="418"/>
    </location>
</feature>
<name>A0A9P7FVG8_9AGAR</name>
<reference evidence="9" key="1">
    <citation type="submission" date="2021-02" db="EMBL/GenBank/DDBJ databases">
        <authorList>
            <person name="Nieuwenhuis M."/>
            <person name="Van De Peppel L.J.J."/>
        </authorList>
    </citation>
    <scope>NUCLEOTIDE SEQUENCE</scope>
    <source>
        <strain evidence="9">D49</strain>
    </source>
</reference>
<keyword evidence="2 6" id="KW-0547">Nucleotide-binding</keyword>
<evidence type="ECO:0000256" key="7">
    <source>
        <dbReference type="SAM" id="MobiDB-lite"/>
    </source>
</evidence>
<dbReference type="InterPro" id="IPR008271">
    <property type="entry name" value="Ser/Thr_kinase_AS"/>
</dbReference>
<dbReference type="PROSITE" id="PS00107">
    <property type="entry name" value="PROTEIN_KINASE_ATP"/>
    <property type="match status" value="1"/>
</dbReference>
<dbReference type="EMBL" id="JABCKI010005867">
    <property type="protein sequence ID" value="KAG5637038.1"/>
    <property type="molecule type" value="Genomic_DNA"/>
</dbReference>
<keyword evidence="3" id="KW-0227">DNA damage</keyword>
<feature type="compositionally biased region" description="Low complexity" evidence="7">
    <location>
        <begin position="664"/>
        <end position="700"/>
    </location>
</feature>
<organism evidence="9 10">
    <name type="scientific">Sphagnurus paluster</name>
    <dbReference type="NCBI Taxonomy" id="117069"/>
    <lineage>
        <taxon>Eukaryota</taxon>
        <taxon>Fungi</taxon>
        <taxon>Dikarya</taxon>
        <taxon>Basidiomycota</taxon>
        <taxon>Agaricomycotina</taxon>
        <taxon>Agaricomycetes</taxon>
        <taxon>Agaricomycetidae</taxon>
        <taxon>Agaricales</taxon>
        <taxon>Tricholomatineae</taxon>
        <taxon>Lyophyllaceae</taxon>
        <taxon>Sphagnurus</taxon>
    </lineage>
</organism>
<feature type="domain" description="Protein kinase" evidence="8">
    <location>
        <begin position="564"/>
        <end position="908"/>
    </location>
</feature>
<feature type="compositionally biased region" description="Low complexity" evidence="7">
    <location>
        <begin position="394"/>
        <end position="403"/>
    </location>
</feature>
<evidence type="ECO:0000313" key="10">
    <source>
        <dbReference type="Proteomes" id="UP000717328"/>
    </source>
</evidence>
<evidence type="ECO:0000313" key="9">
    <source>
        <dbReference type="EMBL" id="KAG5637038.1"/>
    </source>
</evidence>
<dbReference type="FunFam" id="1.10.340.30:FF:000004">
    <property type="entry name" value="DNA-3-methyladenine glycosylase II"/>
    <property type="match status" value="1"/>
</dbReference>
<dbReference type="GO" id="GO:0005829">
    <property type="term" value="C:cytosol"/>
    <property type="evidence" value="ECO:0007669"/>
    <property type="project" value="TreeGrafter"/>
</dbReference>
<dbReference type="SMART" id="SM00220">
    <property type="entry name" value="S_TKc"/>
    <property type="match status" value="1"/>
</dbReference>
<accession>A0A9P7FVG8</accession>
<comment type="similarity">
    <text evidence="1">Belongs to the alkylbase DNA glycosidase AlkA family.</text>
</comment>
<dbReference type="Gene3D" id="1.10.340.30">
    <property type="entry name" value="Hypothetical protein, domain 2"/>
    <property type="match status" value="1"/>
</dbReference>
<feature type="binding site" evidence="6">
    <location>
        <position position="597"/>
    </location>
    <ligand>
        <name>ATP</name>
        <dbReference type="ChEBI" id="CHEBI:30616"/>
    </ligand>
</feature>
<evidence type="ECO:0000256" key="5">
    <source>
        <dbReference type="ARBA" id="ARBA00023204"/>
    </source>
</evidence>
<dbReference type="SMART" id="SM00478">
    <property type="entry name" value="ENDO3c"/>
    <property type="match status" value="1"/>
</dbReference>
<evidence type="ECO:0000256" key="2">
    <source>
        <dbReference type="ARBA" id="ARBA00022741"/>
    </source>
</evidence>
<comment type="caution">
    <text evidence="9">The sequence shown here is derived from an EMBL/GenBank/DDBJ whole genome shotgun (WGS) entry which is preliminary data.</text>
</comment>
<dbReference type="Pfam" id="PF00069">
    <property type="entry name" value="Pkinase"/>
    <property type="match status" value="2"/>
</dbReference>
<dbReference type="InterPro" id="IPR011257">
    <property type="entry name" value="DNA_glycosylase"/>
</dbReference>
<dbReference type="GO" id="GO:0005634">
    <property type="term" value="C:nucleus"/>
    <property type="evidence" value="ECO:0007669"/>
    <property type="project" value="TreeGrafter"/>
</dbReference>
<feature type="compositionally biased region" description="Polar residues" evidence="7">
    <location>
        <begin position="406"/>
        <end position="418"/>
    </location>
</feature>
<keyword evidence="4 6" id="KW-0067">ATP-binding</keyword>
<feature type="region of interest" description="Disordered" evidence="7">
    <location>
        <begin position="664"/>
        <end position="732"/>
    </location>
</feature>
<dbReference type="InterPro" id="IPR011009">
    <property type="entry name" value="Kinase-like_dom_sf"/>
</dbReference>
<protein>
    <recommendedName>
        <fullName evidence="8">Protein kinase domain-containing protein</fullName>
    </recommendedName>
</protein>
<dbReference type="FunFam" id="3.30.200.20:FF:000314">
    <property type="entry name" value="Serine/threonine protein kinase"/>
    <property type="match status" value="1"/>
</dbReference>
<gene>
    <name evidence="9" type="ORF">H0H81_006033</name>
</gene>
<dbReference type="InterPro" id="IPR003265">
    <property type="entry name" value="HhH-GPD_domain"/>
</dbReference>
<evidence type="ECO:0000256" key="1">
    <source>
        <dbReference type="ARBA" id="ARBA00010817"/>
    </source>
</evidence>
<dbReference type="GO" id="GO:0005524">
    <property type="term" value="F:ATP binding"/>
    <property type="evidence" value="ECO:0007669"/>
    <property type="project" value="UniProtKB-UniRule"/>
</dbReference>
<feature type="region of interest" description="Disordered" evidence="7">
    <location>
        <begin position="259"/>
        <end position="292"/>
    </location>
</feature>
<dbReference type="PROSITE" id="PS50011">
    <property type="entry name" value="PROTEIN_KINASE_DOM"/>
    <property type="match status" value="1"/>
</dbReference>